<dbReference type="GO" id="GO:0051879">
    <property type="term" value="F:Hsp90 protein binding"/>
    <property type="evidence" value="ECO:0007669"/>
    <property type="project" value="InterPro"/>
</dbReference>
<dbReference type="InterPro" id="IPR007052">
    <property type="entry name" value="CS_dom"/>
</dbReference>
<dbReference type="SUPFAM" id="SSF49764">
    <property type="entry name" value="HSP20-like chaperones"/>
    <property type="match status" value="1"/>
</dbReference>
<comment type="similarity">
    <text evidence="1">Belongs to the p23/wos2 family.</text>
</comment>
<dbReference type="GO" id="GO:0005829">
    <property type="term" value="C:cytosol"/>
    <property type="evidence" value="ECO:0007669"/>
    <property type="project" value="TreeGrafter"/>
</dbReference>
<dbReference type="EMBL" id="CP033155">
    <property type="protein sequence ID" value="AYO44767.1"/>
    <property type="molecule type" value="Genomic_DNA"/>
</dbReference>
<feature type="domain" description="CS" evidence="3">
    <location>
        <begin position="4"/>
        <end position="109"/>
    </location>
</feature>
<dbReference type="Proteomes" id="UP000269793">
    <property type="component" value="Chromosome VIII"/>
</dbReference>
<dbReference type="PROSITE" id="PS51203">
    <property type="entry name" value="CS"/>
    <property type="match status" value="1"/>
</dbReference>
<dbReference type="FunFam" id="2.60.40.790:FF:000013">
    <property type="entry name" value="Very-long-chain (3R)-3-hydroxyacyl-CoA dehydratase"/>
    <property type="match status" value="1"/>
</dbReference>
<dbReference type="OrthoDB" id="1564555at2759"/>
<proteinExistence type="inferred from homology"/>
<accession>A0A3G2SD47</accession>
<dbReference type="Gene3D" id="2.60.40.790">
    <property type="match status" value="1"/>
</dbReference>
<dbReference type="STRING" id="425264.A0A3G2SD47"/>
<evidence type="ECO:0000259" key="3">
    <source>
        <dbReference type="PROSITE" id="PS51203"/>
    </source>
</evidence>
<evidence type="ECO:0000313" key="5">
    <source>
        <dbReference type="Proteomes" id="UP000269793"/>
    </source>
</evidence>
<dbReference type="CDD" id="cd06465">
    <property type="entry name" value="p23_hB-ind1_like"/>
    <property type="match status" value="1"/>
</dbReference>
<evidence type="ECO:0000256" key="1">
    <source>
        <dbReference type="ARBA" id="ARBA00025733"/>
    </source>
</evidence>
<protein>
    <submittedName>
        <fullName evidence="4">Protein wos2</fullName>
    </submittedName>
</protein>
<feature type="region of interest" description="Disordered" evidence="2">
    <location>
        <begin position="152"/>
        <end position="198"/>
    </location>
</feature>
<dbReference type="PANTHER" id="PTHR22932:SF1">
    <property type="entry name" value="CO-CHAPERONE PROTEIN DAF-41"/>
    <property type="match status" value="1"/>
</dbReference>
<feature type="compositionally biased region" description="Low complexity" evidence="2">
    <location>
        <begin position="181"/>
        <end position="192"/>
    </location>
</feature>
<sequence length="198" mass="21783">MSSAAVPEVLWAQRSSATEDEKNIIMLTINVPNMTADATKCDLTSTSLKFESTVQGDASKGIEGHKYTFNIDFFENILPAESKQHLTSKCLYLVLRKEKKQEEYWPRLTKEKVRLHNVKTDFDKWVDEDEQDEANEAGDMPFPGGMDMNALMSQMGGGAGGMDFGGMDDDAEDDDDEDEAQPPAAEADGASAKTEEAA</sequence>
<dbReference type="InterPro" id="IPR008978">
    <property type="entry name" value="HSP20-like_chaperone"/>
</dbReference>
<evidence type="ECO:0000256" key="2">
    <source>
        <dbReference type="SAM" id="MobiDB-lite"/>
    </source>
</evidence>
<keyword evidence="5" id="KW-1185">Reference proteome</keyword>
<dbReference type="AlphaFoldDB" id="A0A3G2SD47"/>
<evidence type="ECO:0000313" key="4">
    <source>
        <dbReference type="EMBL" id="AYO44767.1"/>
    </source>
</evidence>
<dbReference type="GO" id="GO:0051131">
    <property type="term" value="P:chaperone-mediated protein complex assembly"/>
    <property type="evidence" value="ECO:0007669"/>
    <property type="project" value="TreeGrafter"/>
</dbReference>
<dbReference type="PANTHER" id="PTHR22932">
    <property type="entry name" value="TELOMERASE-BINDING PROTEIN P23 HSP90 CO-CHAPERONE"/>
    <property type="match status" value="1"/>
</dbReference>
<organism evidence="4 5">
    <name type="scientific">Malassezia restricta (strain ATCC 96810 / NBRC 103918 / CBS 7877)</name>
    <name type="common">Seborrheic dermatitis infection agent</name>
    <dbReference type="NCBI Taxonomy" id="425264"/>
    <lineage>
        <taxon>Eukaryota</taxon>
        <taxon>Fungi</taxon>
        <taxon>Dikarya</taxon>
        <taxon>Basidiomycota</taxon>
        <taxon>Ustilaginomycotina</taxon>
        <taxon>Malasseziomycetes</taxon>
        <taxon>Malasseziales</taxon>
        <taxon>Malasseziaceae</taxon>
        <taxon>Malassezia</taxon>
    </lineage>
</organism>
<dbReference type="InterPro" id="IPR045250">
    <property type="entry name" value="p23-like"/>
</dbReference>
<reference evidence="4 5" key="1">
    <citation type="submission" date="2018-10" db="EMBL/GenBank/DDBJ databases">
        <title>Complete genome sequence of Malassezia restricta CBS 7877.</title>
        <authorList>
            <person name="Morand S.C."/>
            <person name="Bertignac M."/>
            <person name="Iltis A."/>
            <person name="Kolder I."/>
            <person name="Pirovano W."/>
            <person name="Jourdain R."/>
            <person name="Clavaud C."/>
        </authorList>
    </citation>
    <scope>NUCLEOTIDE SEQUENCE [LARGE SCALE GENOMIC DNA]</scope>
    <source>
        <strain evidence="4 5">CBS 7877</strain>
    </source>
</reference>
<dbReference type="GO" id="GO:0006457">
    <property type="term" value="P:protein folding"/>
    <property type="evidence" value="ECO:0007669"/>
    <property type="project" value="TreeGrafter"/>
</dbReference>
<name>A0A3G2SD47_MALR7</name>
<dbReference type="GO" id="GO:0005634">
    <property type="term" value="C:nucleus"/>
    <property type="evidence" value="ECO:0007669"/>
    <property type="project" value="TreeGrafter"/>
</dbReference>
<dbReference type="VEuPathDB" id="FungiDB:DNF11_3817"/>
<dbReference type="GO" id="GO:0051087">
    <property type="term" value="F:protein-folding chaperone binding"/>
    <property type="evidence" value="ECO:0007669"/>
    <property type="project" value="TreeGrafter"/>
</dbReference>
<gene>
    <name evidence="4" type="primary">wos2</name>
    <name evidence="4" type="ORF">DNF11_3817</name>
</gene>
<feature type="compositionally biased region" description="Gly residues" evidence="2">
    <location>
        <begin position="155"/>
        <end position="164"/>
    </location>
</feature>
<feature type="compositionally biased region" description="Acidic residues" evidence="2">
    <location>
        <begin position="166"/>
        <end position="180"/>
    </location>
</feature>